<sequence length="158" mass="16715">MAAVLAVALVAAASCGFEDRNDFRMRSPTMEPTIEEGDIVTATMVEPGEYQPHASDVVVFHAPSDWGSSPGDPPRIYRVIAVPGDTVSCCDRAGRVLHNGTALREPYLAPDGEPPVAFEPLTVPAGHIFVLGDNRELANDSAHNGPLPLSTVIGVVED</sequence>
<proteinExistence type="inferred from homology"/>
<dbReference type="NCBIfam" id="TIGR02227">
    <property type="entry name" value="sigpep_I_bact"/>
    <property type="match status" value="1"/>
</dbReference>
<dbReference type="PANTHER" id="PTHR43390:SF1">
    <property type="entry name" value="CHLOROPLAST PROCESSING PEPTIDASE"/>
    <property type="match status" value="1"/>
</dbReference>
<dbReference type="EMBL" id="BOMI01000190">
    <property type="protein sequence ID" value="GID80357.1"/>
    <property type="molecule type" value="Genomic_DNA"/>
</dbReference>
<dbReference type="EC" id="3.4.21.89" evidence="3"/>
<name>A0ABQ3YK57_9ACTN</name>
<dbReference type="InterPro" id="IPR019533">
    <property type="entry name" value="Peptidase_S26"/>
</dbReference>
<keyword evidence="3" id="KW-0378">Hydrolase</keyword>
<evidence type="ECO:0000259" key="4">
    <source>
        <dbReference type="Pfam" id="PF10502"/>
    </source>
</evidence>
<dbReference type="InterPro" id="IPR036286">
    <property type="entry name" value="LexA/Signal_pep-like_sf"/>
</dbReference>
<keyword evidence="3" id="KW-0645">Protease</keyword>
<dbReference type="PANTHER" id="PTHR43390">
    <property type="entry name" value="SIGNAL PEPTIDASE I"/>
    <property type="match status" value="1"/>
</dbReference>
<keyword evidence="6" id="KW-1185">Reference proteome</keyword>
<evidence type="ECO:0000256" key="1">
    <source>
        <dbReference type="ARBA" id="ARBA00004401"/>
    </source>
</evidence>
<dbReference type="SUPFAM" id="SSF51306">
    <property type="entry name" value="LexA/Signal peptidase"/>
    <property type="match status" value="1"/>
</dbReference>
<feature type="domain" description="Peptidase S26" evidence="4">
    <location>
        <begin position="5"/>
        <end position="156"/>
    </location>
</feature>
<organism evidence="5 6">
    <name type="scientific">Paractinoplanes deccanensis</name>
    <dbReference type="NCBI Taxonomy" id="113561"/>
    <lineage>
        <taxon>Bacteria</taxon>
        <taxon>Bacillati</taxon>
        <taxon>Actinomycetota</taxon>
        <taxon>Actinomycetes</taxon>
        <taxon>Micromonosporales</taxon>
        <taxon>Micromonosporaceae</taxon>
        <taxon>Paractinoplanes</taxon>
    </lineage>
</organism>
<evidence type="ECO:0000256" key="3">
    <source>
        <dbReference type="RuleBase" id="RU362042"/>
    </source>
</evidence>
<evidence type="ECO:0000313" key="6">
    <source>
        <dbReference type="Proteomes" id="UP000609879"/>
    </source>
</evidence>
<accession>A0ABQ3YK57</accession>
<dbReference type="PRINTS" id="PR00727">
    <property type="entry name" value="LEADERPTASE"/>
</dbReference>
<protein>
    <recommendedName>
        <fullName evidence="3">Signal peptidase I</fullName>
        <ecNumber evidence="3">3.4.21.89</ecNumber>
    </recommendedName>
</protein>
<evidence type="ECO:0000313" key="5">
    <source>
        <dbReference type="EMBL" id="GID80357.1"/>
    </source>
</evidence>
<gene>
    <name evidence="5" type="ORF">Ade02nite_89980</name>
</gene>
<comment type="catalytic activity">
    <reaction evidence="3">
        <text>Cleavage of hydrophobic, N-terminal signal or leader sequences from secreted and periplasmic proteins.</text>
        <dbReference type="EC" id="3.4.21.89"/>
    </reaction>
</comment>
<dbReference type="Gene3D" id="2.10.109.10">
    <property type="entry name" value="Umud Fragment, subunit A"/>
    <property type="match status" value="1"/>
</dbReference>
<dbReference type="Pfam" id="PF10502">
    <property type="entry name" value="Peptidase_S26"/>
    <property type="match status" value="1"/>
</dbReference>
<reference evidence="5 6" key="1">
    <citation type="submission" date="2021-01" db="EMBL/GenBank/DDBJ databases">
        <title>Whole genome shotgun sequence of Actinoplanes deccanensis NBRC 13994.</title>
        <authorList>
            <person name="Komaki H."/>
            <person name="Tamura T."/>
        </authorList>
    </citation>
    <scope>NUCLEOTIDE SEQUENCE [LARGE SCALE GENOMIC DNA]</scope>
    <source>
        <strain evidence="5 6">NBRC 13994</strain>
    </source>
</reference>
<dbReference type="InterPro" id="IPR000223">
    <property type="entry name" value="Pept_S26A_signal_pept_1"/>
</dbReference>
<comment type="subcellular location">
    <subcellularLocation>
        <location evidence="1">Cell membrane</location>
        <topology evidence="1">Single-pass type II membrane protein</topology>
    </subcellularLocation>
    <subcellularLocation>
        <location evidence="3">Membrane</location>
        <topology evidence="3">Single-pass type II membrane protein</topology>
    </subcellularLocation>
</comment>
<comment type="similarity">
    <text evidence="2 3">Belongs to the peptidase S26 family.</text>
</comment>
<comment type="caution">
    <text evidence="5">The sequence shown here is derived from an EMBL/GenBank/DDBJ whole genome shotgun (WGS) entry which is preliminary data.</text>
</comment>
<evidence type="ECO:0000256" key="2">
    <source>
        <dbReference type="ARBA" id="ARBA00009370"/>
    </source>
</evidence>
<dbReference type="Proteomes" id="UP000609879">
    <property type="component" value="Unassembled WGS sequence"/>
</dbReference>
<dbReference type="CDD" id="cd06530">
    <property type="entry name" value="S26_SPase_I"/>
    <property type="match status" value="1"/>
</dbReference>